<evidence type="ECO:0000313" key="2">
    <source>
        <dbReference type="EMBL" id="QAA82793.1"/>
    </source>
</evidence>
<feature type="domain" description="DUF2383" evidence="1">
    <location>
        <begin position="7"/>
        <end position="117"/>
    </location>
</feature>
<name>A0A410G6A1_9FLAO</name>
<dbReference type="KEGG" id="aev:EI546_14175"/>
<sequence length="152" mass="17249">MKTKEEVSDKVSELIEKNIDSYNGFVKASEKAQDMPLRDYLIDQAEERKFFAADLSNELKNYNSEIEIDTQGTLSASFRQSWLDIKALLGGNSDKSILEECIRADRASADEYAKFIKDYSSASPEIVSLIEKQSQRIVNNLDNQARLKDILS</sequence>
<gene>
    <name evidence="2" type="ORF">EI546_14175</name>
</gene>
<evidence type="ECO:0000259" key="1">
    <source>
        <dbReference type="Pfam" id="PF09537"/>
    </source>
</evidence>
<dbReference type="InterPro" id="IPR019052">
    <property type="entry name" value="DUF2383"/>
</dbReference>
<organism evidence="2 3">
    <name type="scientific">Aequorivita ciconiae</name>
    <dbReference type="NCBI Taxonomy" id="2494375"/>
    <lineage>
        <taxon>Bacteria</taxon>
        <taxon>Pseudomonadati</taxon>
        <taxon>Bacteroidota</taxon>
        <taxon>Flavobacteriia</taxon>
        <taxon>Flavobacteriales</taxon>
        <taxon>Flavobacteriaceae</taxon>
        <taxon>Aequorivita</taxon>
    </lineage>
</organism>
<dbReference type="AlphaFoldDB" id="A0A410G6A1"/>
<dbReference type="Gene3D" id="1.20.1260.10">
    <property type="match status" value="1"/>
</dbReference>
<keyword evidence="3" id="KW-1185">Reference proteome</keyword>
<dbReference type="NCBIfam" id="TIGR02284">
    <property type="entry name" value="PA2169 family four-helix-bundle protein"/>
    <property type="match status" value="1"/>
</dbReference>
<evidence type="ECO:0000313" key="3">
    <source>
        <dbReference type="Proteomes" id="UP000285517"/>
    </source>
</evidence>
<dbReference type="InterPro" id="IPR012347">
    <property type="entry name" value="Ferritin-like"/>
</dbReference>
<dbReference type="Pfam" id="PF09537">
    <property type="entry name" value="DUF2383"/>
    <property type="match status" value="1"/>
</dbReference>
<protein>
    <submittedName>
        <fullName evidence="2">PA2169 family four-helix-bundle protein</fullName>
    </submittedName>
</protein>
<dbReference type="InterPro" id="IPR011971">
    <property type="entry name" value="CHP02284"/>
</dbReference>
<dbReference type="RefSeq" id="WP_128251157.1">
    <property type="nucleotide sequence ID" value="NZ_CP034951.1"/>
</dbReference>
<reference evidence="2 3" key="1">
    <citation type="submission" date="2019-01" db="EMBL/GenBank/DDBJ databases">
        <title>Complete genome sequencing of Aequorivita sp. H23M31.</title>
        <authorList>
            <person name="Bae J.-W."/>
        </authorList>
    </citation>
    <scope>NUCLEOTIDE SEQUENCE [LARGE SCALE GENOMIC DNA]</scope>
    <source>
        <strain evidence="2 3">H23M31</strain>
    </source>
</reference>
<dbReference type="OrthoDB" id="282393at2"/>
<accession>A0A410G6A1</accession>
<dbReference type="EMBL" id="CP034951">
    <property type="protein sequence ID" value="QAA82793.1"/>
    <property type="molecule type" value="Genomic_DNA"/>
</dbReference>
<proteinExistence type="predicted"/>
<dbReference type="Proteomes" id="UP000285517">
    <property type="component" value="Chromosome"/>
</dbReference>